<evidence type="ECO:0000313" key="7">
    <source>
        <dbReference type="Proteomes" id="UP000777784"/>
    </source>
</evidence>
<dbReference type="GO" id="GO:0004197">
    <property type="term" value="F:cysteine-type endopeptidase activity"/>
    <property type="evidence" value="ECO:0007669"/>
    <property type="project" value="InterPro"/>
</dbReference>
<dbReference type="Pfam" id="PF13860">
    <property type="entry name" value="FlgD_ig"/>
    <property type="match status" value="1"/>
</dbReference>
<evidence type="ECO:0000256" key="4">
    <source>
        <dbReference type="SAM" id="SignalP"/>
    </source>
</evidence>
<dbReference type="InterPro" id="IPR012600">
    <property type="entry name" value="Propeptide_C25"/>
</dbReference>
<name>A0A948W5X9_UNCEI</name>
<dbReference type="SUPFAM" id="SSF49452">
    <property type="entry name" value="Starch-binding domain-like"/>
    <property type="match status" value="1"/>
</dbReference>
<feature type="domain" description="P/Homo B" evidence="5">
    <location>
        <begin position="1338"/>
        <end position="1484"/>
    </location>
</feature>
<dbReference type="GO" id="GO:0004252">
    <property type="term" value="F:serine-type endopeptidase activity"/>
    <property type="evidence" value="ECO:0007669"/>
    <property type="project" value="InterPro"/>
</dbReference>
<dbReference type="InterPro" id="IPR008969">
    <property type="entry name" value="CarboxyPept-like_regulatory"/>
</dbReference>
<sequence length="1584" mass="171290">MKHLCVALLGAALLCLLMAGAQADLQTLSLSVAENQMTLEQQELETLQYRVQVGELTAMDVMTTEGAFSRLMIPGFHASQIEGTPELPMMNRLIEIPYGATVRVEVVSSESRLVNLADYGITHPIFPVQPSMPKNADPATWPFVINRDAYNVERVSRELVAVVPQGRLRSVNIGRLEVSPVEYYPAENQIRVYETIAFRIHFDNADFEAGNELKAETSSPFFQVLYNMIEGTRDAHDDHPNLMDSYATMVIVTPPEFENQMQEFVDWKTECGYNVIVAVTGTPEVGSTKEEIQTYIHTLYWMGTEEQPAPTFVLFVGDVEQMPTWTLSGDATDRPYCDVEGDLVPDIYYGRFSATNPTQLQAILDKTLMYEQFTMSNPSYLGEVVMIAGMDSGYGATHGNGQINYGTNEYFNAAHGIFSHTYLYPNSGSNAANIVQNVSDGVSFINYTAHGSTTSWSDPSFTQSNINGLQNSEEYCTAIGNCCLTSSYNIGECFAETWLRAPDKGAIGYIGASNSTYWDEDFWFGVGHTTNITANPTYAETGLGAYDGLFHDHGEAMTQWYVCNDAIVYAGNLAVLQSGSSRITYYWNIYNLMGDPSLSTYLGVPAENPVVYPPTIFTTWTSITIEAAPGSYVGLSRDGELLGAGMVGATGTLELPIFATPLLPGPAKLVVTAQNHEPYITDVSVIVPATIYIDPTWINANVETEISVGVFEYDGVTPKPGIEVWADGLNYESDHSFSDATGYCTITVNYPYGPKIDIVGQNPAEPWELFREYVSVVASSVLGGLSVTTEVGLSNQFALNLPGVLHASCPVPDYTLWAFLNGELVGSTTDSEMEITPDETGSIEGIIAISGYNLIKRTFPVIEAFGTLAGHVDADGPAVGAIVRGYDDEDDLIFTAVANASGDYNVGSDILVAPYTITADYFGYLHYETPFFVNYGANSLDIDMTAAPSGVMTGTVTQSLSGLPLEATVKIYRSDTMELYAETTSDPLDGSYTTSSLPYFDYSVNVKAWHHIPQTISMTIDQSVHNMDFVLDPTIGDLLLIDDSAKSGIHPAKIDEKTGAVIAEEYTTETAKTAADMIADLEDLGYTVTSESISVTDPQMWGNYDLLMVCTGANTGSLPDAAFRNSLINFVENGGHLLIEGGEVGYTYRSDTNFGAKVLHITGWNSDSGGNVTVAEPDHYVMSVPNVITGPITVASSTYADQDAMDATTDAVVVGSWTSYPTDASIITYDSNPAPEGGQIVFFCFNYSAMDASVRPLLLQNTVTWLMTPEFGDCTVEGTVTLLDETDHSGVLVEVIPGGASTTTNAAGEYVLEGLFNGNCSIKASKDGWSIGMEDISLSSGQHMTGVDFLLTPVFASESCESPGLSIPDSNPTGVYDDMTISIGGMVTAVEVYVNITHTYIGDLIVDLTSPDGTNVVLHNRSGGTAENIIGWYPTDLTPAESLDAFIGDDTDGNWRLHVSDNAGADLGVLNEWCLKIFYGGGSADVPVSGAPKSLALFSNTPNPLKMQTMIRFDLPKAGAVDLSIFDVTGRRVATLVSGAREAGTHQAVWTGRDQAGHPVASGVYFYRLAVDNRELTKKMLLMK</sequence>
<dbReference type="InterPro" id="IPR013784">
    <property type="entry name" value="Carb-bd-like_fold"/>
</dbReference>
<dbReference type="InterPro" id="IPR001769">
    <property type="entry name" value="Gingipain"/>
</dbReference>
<keyword evidence="3" id="KW-0378">Hydrolase</keyword>
<dbReference type="SUPFAM" id="SSF52129">
    <property type="entry name" value="Caspase-like"/>
    <property type="match status" value="1"/>
</dbReference>
<protein>
    <submittedName>
        <fullName evidence="6">Proprotein convertase P-domain-containing protein</fullName>
    </submittedName>
</protein>
<organism evidence="6 7">
    <name type="scientific">Eiseniibacteriota bacterium</name>
    <dbReference type="NCBI Taxonomy" id="2212470"/>
    <lineage>
        <taxon>Bacteria</taxon>
        <taxon>Candidatus Eiseniibacteriota</taxon>
    </lineage>
</organism>
<proteinExistence type="predicted"/>
<comment type="caution">
    <text evidence="6">The sequence shown here is derived from an EMBL/GenBank/DDBJ whole genome shotgun (WGS) entry which is preliminary data.</text>
</comment>
<dbReference type="Gene3D" id="2.60.120.260">
    <property type="entry name" value="Galactose-binding domain-like"/>
    <property type="match status" value="1"/>
</dbReference>
<dbReference type="GO" id="GO:0030246">
    <property type="term" value="F:carbohydrate binding"/>
    <property type="evidence" value="ECO:0007669"/>
    <property type="project" value="InterPro"/>
</dbReference>
<feature type="signal peptide" evidence="4">
    <location>
        <begin position="1"/>
        <end position="23"/>
    </location>
</feature>
<keyword evidence="2 4" id="KW-0732">Signal</keyword>
<dbReference type="GO" id="GO:0006508">
    <property type="term" value="P:proteolysis"/>
    <property type="evidence" value="ECO:0007669"/>
    <property type="project" value="UniProtKB-KW"/>
</dbReference>
<keyword evidence="1" id="KW-0645">Protease</keyword>
<dbReference type="InterPro" id="IPR026444">
    <property type="entry name" value="Secre_tail"/>
</dbReference>
<dbReference type="NCBIfam" id="TIGR04183">
    <property type="entry name" value="Por_Secre_tail"/>
    <property type="match status" value="1"/>
</dbReference>
<dbReference type="Gene3D" id="2.60.40.4070">
    <property type="match status" value="1"/>
</dbReference>
<evidence type="ECO:0000259" key="5">
    <source>
        <dbReference type="PROSITE" id="PS51829"/>
    </source>
</evidence>
<dbReference type="SUPFAM" id="SSF52317">
    <property type="entry name" value="Class I glutamine amidotransferase-like"/>
    <property type="match status" value="1"/>
</dbReference>
<dbReference type="Gene3D" id="2.60.40.3800">
    <property type="match status" value="1"/>
</dbReference>
<dbReference type="InterPro" id="IPR038490">
    <property type="entry name" value="Gingipain_propep_sf"/>
</dbReference>
<dbReference type="Pfam" id="PF08126">
    <property type="entry name" value="Propeptide_C25"/>
    <property type="match status" value="1"/>
</dbReference>
<dbReference type="SUPFAM" id="SSF49785">
    <property type="entry name" value="Galactose-binding domain-like"/>
    <property type="match status" value="1"/>
</dbReference>
<evidence type="ECO:0000256" key="2">
    <source>
        <dbReference type="ARBA" id="ARBA00022729"/>
    </source>
</evidence>
<dbReference type="InterPro" id="IPR029030">
    <property type="entry name" value="Caspase-like_dom_sf"/>
</dbReference>
<reference evidence="6" key="1">
    <citation type="submission" date="2021-05" db="EMBL/GenBank/DDBJ databases">
        <title>Energy efficiency and biological interactions define the core microbiome of deep oligotrophic groundwater.</title>
        <authorList>
            <person name="Mehrshad M."/>
            <person name="Lopez-Fernandez M."/>
            <person name="Bell E."/>
            <person name="Bernier-Latmani R."/>
            <person name="Bertilsson S."/>
            <person name="Dopson M."/>
        </authorList>
    </citation>
    <scope>NUCLEOTIDE SEQUENCE</scope>
    <source>
        <strain evidence="6">Modern_marine.mb.64</strain>
    </source>
</reference>
<dbReference type="Pfam" id="PF01483">
    <property type="entry name" value="P_proprotein"/>
    <property type="match status" value="1"/>
</dbReference>
<dbReference type="InterPro" id="IPR002884">
    <property type="entry name" value="P_dom"/>
</dbReference>
<dbReference type="GO" id="GO:0046872">
    <property type="term" value="F:metal ion binding"/>
    <property type="evidence" value="ECO:0007669"/>
    <property type="project" value="UniProtKB-KW"/>
</dbReference>
<gene>
    <name evidence="6" type="ORF">KJ970_08345</name>
</gene>
<dbReference type="Proteomes" id="UP000777784">
    <property type="component" value="Unassembled WGS sequence"/>
</dbReference>
<dbReference type="Gene3D" id="3.40.50.10390">
    <property type="entry name" value="Gingipain r, domain 1"/>
    <property type="match status" value="1"/>
</dbReference>
<dbReference type="EMBL" id="JAHJDP010000042">
    <property type="protein sequence ID" value="MBU2690924.1"/>
    <property type="molecule type" value="Genomic_DNA"/>
</dbReference>
<dbReference type="GO" id="GO:0005576">
    <property type="term" value="C:extracellular region"/>
    <property type="evidence" value="ECO:0007669"/>
    <property type="project" value="UniProtKB-SubCell"/>
</dbReference>
<dbReference type="InterPro" id="IPR013783">
    <property type="entry name" value="Ig-like_fold"/>
</dbReference>
<dbReference type="Pfam" id="PF01364">
    <property type="entry name" value="Peptidase_C25"/>
    <property type="match status" value="1"/>
</dbReference>
<dbReference type="Gene3D" id="3.40.50.1460">
    <property type="match status" value="1"/>
</dbReference>
<dbReference type="SUPFAM" id="SSF49464">
    <property type="entry name" value="Carboxypeptidase regulatory domain-like"/>
    <property type="match status" value="1"/>
</dbReference>
<evidence type="ECO:0000256" key="1">
    <source>
        <dbReference type="ARBA" id="ARBA00022670"/>
    </source>
</evidence>
<dbReference type="Gene3D" id="2.60.40.1120">
    <property type="entry name" value="Carboxypeptidase-like, regulatory domain"/>
    <property type="match status" value="2"/>
</dbReference>
<dbReference type="InterPro" id="IPR008979">
    <property type="entry name" value="Galactose-bd-like_sf"/>
</dbReference>
<dbReference type="InterPro" id="IPR029062">
    <property type="entry name" value="Class_I_gatase-like"/>
</dbReference>
<evidence type="ECO:0000256" key="3">
    <source>
        <dbReference type="ARBA" id="ARBA00022801"/>
    </source>
</evidence>
<feature type="chain" id="PRO_5036706392" evidence="4">
    <location>
        <begin position="24"/>
        <end position="1584"/>
    </location>
</feature>
<evidence type="ECO:0000313" key="6">
    <source>
        <dbReference type="EMBL" id="MBU2690924.1"/>
    </source>
</evidence>
<dbReference type="InterPro" id="IPR025965">
    <property type="entry name" value="FlgD/Vpr_Ig-like"/>
</dbReference>
<dbReference type="InterPro" id="IPR029031">
    <property type="entry name" value="Gingipain_N_sf"/>
</dbReference>
<dbReference type="PROSITE" id="PS51829">
    <property type="entry name" value="P_HOMO_B"/>
    <property type="match status" value="1"/>
</dbReference>
<accession>A0A948W5X9</accession>
<dbReference type="Gene3D" id="2.60.40.10">
    <property type="entry name" value="Immunoglobulins"/>
    <property type="match status" value="1"/>
</dbReference>